<keyword evidence="10" id="KW-1185">Reference proteome</keyword>
<reference evidence="10" key="1">
    <citation type="submission" date="2014-04" db="EMBL/GenBank/DDBJ databases">
        <title>Whole-Genome optical mapping and complete genome sequence of Sphingobacterium deserti sp. nov., a new spaces isolated from desert in the west of China.</title>
        <authorList>
            <person name="Teng C."/>
            <person name="Zhou Z."/>
            <person name="Li X."/>
            <person name="Chen M."/>
            <person name="Lin M."/>
            <person name="Wang L."/>
            <person name="Su S."/>
            <person name="Zhang C."/>
            <person name="Zhang W."/>
        </authorList>
    </citation>
    <scope>NUCLEOTIDE SEQUENCE [LARGE SCALE GENOMIC DNA]</scope>
    <source>
        <strain evidence="10">ACCC05744</strain>
    </source>
</reference>
<feature type="signal peptide" evidence="6">
    <location>
        <begin position="1"/>
        <end position="21"/>
    </location>
</feature>
<dbReference type="PROSITE" id="PS51257">
    <property type="entry name" value="PROKAR_LIPOPROTEIN"/>
    <property type="match status" value="1"/>
</dbReference>
<dbReference type="STRING" id="1229276.DI53_0594"/>
<feature type="domain" description="SusD-like N-terminal" evidence="8">
    <location>
        <begin position="123"/>
        <end position="236"/>
    </location>
</feature>
<feature type="domain" description="RagB/SusD" evidence="7">
    <location>
        <begin position="386"/>
        <end position="532"/>
    </location>
</feature>
<evidence type="ECO:0000256" key="1">
    <source>
        <dbReference type="ARBA" id="ARBA00004442"/>
    </source>
</evidence>
<dbReference type="Pfam" id="PF07980">
    <property type="entry name" value="SusD_RagB"/>
    <property type="match status" value="1"/>
</dbReference>
<organism evidence="9 10">
    <name type="scientific">Sphingobacterium deserti</name>
    <dbReference type="NCBI Taxonomy" id="1229276"/>
    <lineage>
        <taxon>Bacteria</taxon>
        <taxon>Pseudomonadati</taxon>
        <taxon>Bacteroidota</taxon>
        <taxon>Sphingobacteriia</taxon>
        <taxon>Sphingobacteriales</taxon>
        <taxon>Sphingobacteriaceae</taxon>
        <taxon>Sphingobacterium</taxon>
    </lineage>
</organism>
<dbReference type="Gene3D" id="1.25.40.390">
    <property type="match status" value="1"/>
</dbReference>
<name>A0A0B8T2T7_9SPHI</name>
<dbReference type="PATRIC" id="fig|1229276.3.peg.618"/>
<dbReference type="SUPFAM" id="SSF48452">
    <property type="entry name" value="TPR-like"/>
    <property type="match status" value="1"/>
</dbReference>
<comment type="subcellular location">
    <subcellularLocation>
        <location evidence="1">Cell outer membrane</location>
    </subcellularLocation>
</comment>
<dbReference type="InterPro" id="IPR033985">
    <property type="entry name" value="SusD-like_N"/>
</dbReference>
<evidence type="ECO:0000259" key="7">
    <source>
        <dbReference type="Pfam" id="PF07980"/>
    </source>
</evidence>
<dbReference type="InterPro" id="IPR012944">
    <property type="entry name" value="SusD_RagB_dom"/>
</dbReference>
<evidence type="ECO:0000313" key="9">
    <source>
        <dbReference type="EMBL" id="KGE15672.1"/>
    </source>
</evidence>
<comment type="caution">
    <text evidence="9">The sequence shown here is derived from an EMBL/GenBank/DDBJ whole genome shotgun (WGS) entry which is preliminary data.</text>
</comment>
<evidence type="ECO:0000259" key="8">
    <source>
        <dbReference type="Pfam" id="PF14322"/>
    </source>
</evidence>
<evidence type="ECO:0000313" key="10">
    <source>
        <dbReference type="Proteomes" id="UP000031802"/>
    </source>
</evidence>
<evidence type="ECO:0000256" key="5">
    <source>
        <dbReference type="ARBA" id="ARBA00023237"/>
    </source>
</evidence>
<keyword evidence="3 6" id="KW-0732">Signal</keyword>
<reference evidence="9 10" key="2">
    <citation type="journal article" date="2015" name="PLoS ONE">
        <title>Whole-Genome Optical Mapping and Finished Genome Sequence of Sphingobacterium deserti sp. nov., a New Species Isolated from the Western Desert of China.</title>
        <authorList>
            <person name="Teng C."/>
            <person name="Zhou Z."/>
            <person name="Molnar I."/>
            <person name="Li X."/>
            <person name="Tang R."/>
            <person name="Chen M."/>
            <person name="Wang L."/>
            <person name="Su S."/>
            <person name="Zhang W."/>
            <person name="Lin M."/>
        </authorList>
    </citation>
    <scope>NUCLEOTIDE SEQUENCE [LARGE SCALE GENOMIC DNA]</scope>
    <source>
        <strain evidence="10">ACCC05744</strain>
    </source>
</reference>
<accession>A0A0B8T2T7</accession>
<comment type="similarity">
    <text evidence="2">Belongs to the SusD family.</text>
</comment>
<evidence type="ECO:0000256" key="2">
    <source>
        <dbReference type="ARBA" id="ARBA00006275"/>
    </source>
</evidence>
<proteinExistence type="inferred from homology"/>
<dbReference type="OrthoDB" id="9773740at2"/>
<dbReference type="Pfam" id="PF14322">
    <property type="entry name" value="SusD-like_3"/>
    <property type="match status" value="1"/>
</dbReference>
<evidence type="ECO:0000256" key="6">
    <source>
        <dbReference type="SAM" id="SignalP"/>
    </source>
</evidence>
<keyword evidence="4" id="KW-0472">Membrane</keyword>
<feature type="chain" id="PRO_5002124400" evidence="6">
    <location>
        <begin position="22"/>
        <end position="533"/>
    </location>
</feature>
<dbReference type="Proteomes" id="UP000031802">
    <property type="component" value="Unassembled WGS sequence"/>
</dbReference>
<dbReference type="GO" id="GO:0009279">
    <property type="term" value="C:cell outer membrane"/>
    <property type="evidence" value="ECO:0007669"/>
    <property type="project" value="UniProtKB-SubCell"/>
</dbReference>
<protein>
    <submittedName>
        <fullName evidence="9">RagB/SusD domain protein</fullName>
    </submittedName>
</protein>
<gene>
    <name evidence="9" type="ORF">DI53_0594</name>
</gene>
<dbReference type="InterPro" id="IPR011990">
    <property type="entry name" value="TPR-like_helical_dom_sf"/>
</dbReference>
<dbReference type="EMBL" id="JJMU01000009">
    <property type="protein sequence ID" value="KGE15672.1"/>
    <property type="molecule type" value="Genomic_DNA"/>
</dbReference>
<keyword evidence="5" id="KW-0998">Cell outer membrane</keyword>
<evidence type="ECO:0000256" key="4">
    <source>
        <dbReference type="ARBA" id="ARBA00023136"/>
    </source>
</evidence>
<dbReference type="RefSeq" id="WP_037495181.1">
    <property type="nucleotide sequence ID" value="NZ_JJMU01000009.1"/>
</dbReference>
<dbReference type="eggNOG" id="COG0702">
    <property type="taxonomic scope" value="Bacteria"/>
</dbReference>
<sequence>MKNIKIQIIAVLLLFSTGCQNFLNVEPKDSLSGNNFWQDINDAETFMLEIYRQFRIGIGIERPTMLVGDFRNSPVVKTQSFPNRMDIPMIAEGQIRTLINVQALTSDGADGANSFWAPEAAWNKMDDWTPAYRVIQSANILYEKVPEIAISDPSISENIVRRYQAEAVFMRCVTYYLLLRHFGDVPYYTNAYNQDPLPRTNHIEVAKRCIAELKAIKDDLPWTYEDPTNRGVRANRGGVLALMMHLNMWCAGFEEGNAVSYYQTVDSLGDELILTGVQQEGAYELLPITRSAEIFNGRSREGLFEIPTNPNYQDPNSPSGTERIERYRRHFVGHVLHAPYFALNQDRFNSEAAFEPDYMRKIYPESEPDGRIEAWFRSRPEMYEGEGSFLCFKFFNFAFGEENTEQSVGYYQIVFRLAESILLQAEALAALGQDDKATSLLNMVRSRANAGLYPASNNYDNNLADAIFWERCKELMGEGHYYYDLVRTKRLLDSEYCWHTMPYSVFLQEAWTWPIHPKALSNNPFMRLNEYWR</sequence>
<dbReference type="AlphaFoldDB" id="A0A0B8T2T7"/>
<evidence type="ECO:0000256" key="3">
    <source>
        <dbReference type="ARBA" id="ARBA00022729"/>
    </source>
</evidence>